<dbReference type="GO" id="GO:0046740">
    <property type="term" value="P:transport of virus in host, cell to cell"/>
    <property type="evidence" value="ECO:0007669"/>
    <property type="project" value="UniProtKB-KW"/>
</dbReference>
<evidence type="ECO:0000256" key="3">
    <source>
        <dbReference type="ARBA" id="ARBA00022844"/>
    </source>
</evidence>
<dbReference type="Proteomes" id="UP000503617">
    <property type="component" value="Segment"/>
</dbReference>
<protein>
    <submittedName>
        <fullName evidence="5">Polyprotein</fullName>
    </submittedName>
</protein>
<sequence length="1167" mass="130192">MATMIPSSNRGLTQGMQTNMSKNDQLTNSVREFFDAVSHASENSKKNGMGCFTILRANSEDWVAAELLDPNDKALIINKWSVLKAFKLNSNKKDSMLQYYHLHGVVFLMVPHVMATDQGEVIISLHSGNDPLEPISQKKISLSNGPAAIVMNAPICLPLVPEQATFYYQVKCSGSSASIPCSVMAMWKQEISTKVAMYEDEDVVSWILEKLRHPALLKSSHAAAQLISAYYSSGDREADLNPKPQLGFSRSLKSMDVYATLKQGEKRGKVPVLIQSKRHTTPLYLPDYSVDEIPIKEDDEGVSSESAHLKGDIKAQALDNLGRLKFNIIYGFCDIGYFPRVLLEEEEWMIEEISIQKTLFFGKVEALGVPDELYLQYGIMPPDLIAYQRLLQGDSVDAACPIVKRMEDAESDDMQAIEDEYITRLKVCTEVLEAMEEEFSDAQSTFEEDFIEAQGGTFQMETGEETKIDANSFEAIHSAEELTEMKILSNSQSLFDFTKTTGDRDFVELEMMQPMIASSKDSFEVGLYEFEWKMEETYCTQILEIPLPSAIWNNLNSAGSRLLSYFDAAIIQFEAEVEISIQFAVTGELMLVWDECDVLGPMKDRCNQATLLSMGHCIIPAVEAQTSKLIFSPTGVGEFVPLDPAVQAQKLGSLRLFVLYPLVCEDPTKTIPGHVHLRAKVLSTNIMQVPRLNAQSMGGTEVEEAIIPEIDCSQVLFSTKWMESAKAGETIMTTFSPASVFEQDGILQPSLLCNLFRNCKWWTGDCEFELHIDKSPFHSGSLGIGFGSITSEVRSAYDILNTSHVVVDIKRASTFRFKSNIRSWNGKNLFSTGRKSSLPRMDHMAMLRIFVTVMKPLVSSTSKLPSVNFYLMVRKITNLVVGGSTPIKPVFGHWKKGRSGVDFLYSESDGPQRGLLAEMLKQNLQGVQPRGIQPQISLREKFGGFVKQYVLPKIDSAKRYLVLPVAPWSYEFPVSSGVLHSPVNPLIDLCGAFLYWSGSLRFKIVVHRKQSSSNVGGLMTVCYEASGYPIELGLHTGTQPLATGGGKHWNFTFGTTSLEYVFTIPDDHFFKRRYTHLNKFDATKSKLTLMDRLGHLLIYLPSPELVNQIEIHVALGNDMNFSQVRAPTPAAEKDVGDMTSHVYVLEDSSYEAREGVVDQINNNSKGA</sequence>
<proteinExistence type="predicted"/>
<organism evidence="5">
    <name type="scientific">Carrot torradovirus 1</name>
    <dbReference type="NCBI Taxonomy" id="1425364"/>
    <lineage>
        <taxon>Viruses</taxon>
        <taxon>Riboviria</taxon>
        <taxon>Orthornavirae</taxon>
        <taxon>Pisuviricota</taxon>
        <taxon>Pisoniviricetes</taxon>
        <taxon>Picornavirales</taxon>
        <taxon>Secoviridae</taxon>
        <taxon>Torradovirus</taxon>
        <taxon>Torradovirus carotae</taxon>
    </lineage>
</organism>
<keyword evidence="3" id="KW-0946">Virion</keyword>
<dbReference type="Pfam" id="PF00803">
    <property type="entry name" value="3A"/>
    <property type="match status" value="1"/>
</dbReference>
<accession>A0A6H2MW76</accession>
<keyword evidence="4" id="KW-0916">Viral movement protein</keyword>
<evidence type="ECO:0000256" key="1">
    <source>
        <dbReference type="ARBA" id="ARBA00004328"/>
    </source>
</evidence>
<dbReference type="InterPro" id="IPR029053">
    <property type="entry name" value="Viral_coat"/>
</dbReference>
<name>A0A6H2MW76_9SECO</name>
<comment type="subcellular location">
    <subcellularLocation>
        <location evidence="1">Virion</location>
    </subcellularLocation>
</comment>
<dbReference type="InterPro" id="IPR000603">
    <property type="entry name" value="MPV"/>
</dbReference>
<dbReference type="EMBL" id="LT615234">
    <property type="protein sequence ID" value="SCO64869.1"/>
    <property type="molecule type" value="Genomic_RNA"/>
</dbReference>
<dbReference type="Gene3D" id="2.60.120.20">
    <property type="match status" value="2"/>
</dbReference>
<evidence type="ECO:0000256" key="2">
    <source>
        <dbReference type="ARBA" id="ARBA00022448"/>
    </source>
</evidence>
<keyword evidence="2" id="KW-0813">Transport</keyword>
<evidence type="ECO:0000256" key="4">
    <source>
        <dbReference type="ARBA" id="ARBA00023031"/>
    </source>
</evidence>
<dbReference type="GO" id="GO:0044423">
    <property type="term" value="C:virion component"/>
    <property type="evidence" value="ECO:0007669"/>
    <property type="project" value="UniProtKB-KW"/>
</dbReference>
<dbReference type="SUPFAM" id="SSF88633">
    <property type="entry name" value="Positive stranded ssRNA viruses"/>
    <property type="match status" value="2"/>
</dbReference>
<evidence type="ECO:0000313" key="5">
    <source>
        <dbReference type="EMBL" id="SCO64869.1"/>
    </source>
</evidence>
<reference evidence="5" key="1">
    <citation type="submission" date="2016-06" db="EMBL/GenBank/DDBJ databases">
        <authorList>
            <person name="Lotos L."/>
        </authorList>
    </citation>
    <scope>NUCLEOTIDE SEQUENCE [LARGE SCALE GENOMIC DNA]</scope>
    <source>
        <strain evidence="5">RL5-Tor</strain>
    </source>
</reference>